<gene>
    <name evidence="2" type="ORF">IscW_ISCW004994</name>
</gene>
<dbReference type="VEuPathDB" id="VectorBase:ISCW004994"/>
<proteinExistence type="predicted"/>
<reference evidence="3" key="2">
    <citation type="submission" date="2020-05" db="UniProtKB">
        <authorList>
            <consortium name="EnsemblMetazoa"/>
        </authorList>
    </citation>
    <scope>IDENTIFICATION</scope>
    <source>
        <strain evidence="3">wikel</strain>
    </source>
</reference>
<organism>
    <name type="scientific">Ixodes scapularis</name>
    <name type="common">Black-legged tick</name>
    <name type="synonym">Deer tick</name>
    <dbReference type="NCBI Taxonomy" id="6945"/>
    <lineage>
        <taxon>Eukaryota</taxon>
        <taxon>Metazoa</taxon>
        <taxon>Ecdysozoa</taxon>
        <taxon>Arthropoda</taxon>
        <taxon>Chelicerata</taxon>
        <taxon>Arachnida</taxon>
        <taxon>Acari</taxon>
        <taxon>Parasitiformes</taxon>
        <taxon>Ixodida</taxon>
        <taxon>Ixodoidea</taxon>
        <taxon>Ixodidae</taxon>
        <taxon>Ixodinae</taxon>
        <taxon>Ixodes</taxon>
    </lineage>
</organism>
<dbReference type="EnsemblMetazoa" id="ISCW004994-RA">
    <property type="protein sequence ID" value="ISCW004994-PA"/>
    <property type="gene ID" value="ISCW004994"/>
</dbReference>
<feature type="region of interest" description="Disordered" evidence="1">
    <location>
        <begin position="1"/>
        <end position="127"/>
    </location>
</feature>
<evidence type="ECO:0000313" key="2">
    <source>
        <dbReference type="EMBL" id="EEC05489.1"/>
    </source>
</evidence>
<reference evidence="2 4" key="1">
    <citation type="submission" date="2008-03" db="EMBL/GenBank/DDBJ databases">
        <title>Annotation of Ixodes scapularis.</title>
        <authorList>
            <consortium name="Ixodes scapularis Genome Project Consortium"/>
            <person name="Caler E."/>
            <person name="Hannick L.I."/>
            <person name="Bidwell S."/>
            <person name="Joardar V."/>
            <person name="Thiagarajan M."/>
            <person name="Amedeo P."/>
            <person name="Galinsky K.J."/>
            <person name="Schobel S."/>
            <person name="Inman J."/>
            <person name="Hostetler J."/>
            <person name="Miller J."/>
            <person name="Hammond M."/>
            <person name="Megy K."/>
            <person name="Lawson D."/>
            <person name="Kodira C."/>
            <person name="Sutton G."/>
            <person name="Meyer J."/>
            <person name="Hill C.A."/>
            <person name="Birren B."/>
            <person name="Nene V."/>
            <person name="Collins F."/>
            <person name="Alarcon-Chaidez F."/>
            <person name="Wikel S."/>
            <person name="Strausberg R."/>
        </authorList>
    </citation>
    <scope>NUCLEOTIDE SEQUENCE [LARGE SCALE GENOMIC DNA]</scope>
    <source>
        <strain evidence="4">Wikel</strain>
        <strain evidence="2">Wikel colony</strain>
    </source>
</reference>
<dbReference type="HOGENOM" id="CLU_1724330_0_0_1"/>
<dbReference type="EMBL" id="ABJB010867827">
    <property type="status" value="NOT_ANNOTATED_CDS"/>
    <property type="molecule type" value="Genomic_DNA"/>
</dbReference>
<sequence length="152" mass="16344">MESKATTERAAGVNWAVRGRSPAGAGGPAGEEVVAGSGKRRVTTEGQVPLNSPRQRAHRREPTRRPDGDGAPSRGQGEMGTKLRRRSHQSTTLRGTAGPAKKSEDKNVDAQSPPWLLRGKHRRGPRSEFVHEEYELVEKDSESASFGAGIAP</sequence>
<dbReference type="InParanoid" id="B7PFW7"/>
<accession>B7PFW7</accession>
<keyword evidence="4" id="KW-1185">Reference proteome</keyword>
<dbReference type="EMBL" id="DS704151">
    <property type="protein sequence ID" value="EEC05489.1"/>
    <property type="molecule type" value="Genomic_DNA"/>
</dbReference>
<evidence type="ECO:0000313" key="3">
    <source>
        <dbReference type="EnsemblMetazoa" id="ISCW004994-PA"/>
    </source>
</evidence>
<feature type="compositionally biased region" description="Polar residues" evidence="1">
    <location>
        <begin position="44"/>
        <end position="54"/>
    </location>
</feature>
<evidence type="ECO:0000256" key="1">
    <source>
        <dbReference type="SAM" id="MobiDB-lite"/>
    </source>
</evidence>
<protein>
    <submittedName>
        <fullName evidence="2 3">Uncharacterized protein</fullName>
    </submittedName>
</protein>
<dbReference type="Proteomes" id="UP000001555">
    <property type="component" value="Unassembled WGS sequence"/>
</dbReference>
<evidence type="ECO:0000313" key="4">
    <source>
        <dbReference type="Proteomes" id="UP000001555"/>
    </source>
</evidence>
<dbReference type="VEuPathDB" id="VectorBase:ISCI004994"/>
<name>B7PFW7_IXOSC</name>
<dbReference type="AlphaFoldDB" id="B7PFW7"/>
<dbReference type="PaxDb" id="6945-B7PFW7"/>